<dbReference type="EMBL" id="GL535506">
    <property type="protein sequence ID" value="EFQ89864.1"/>
    <property type="molecule type" value="Genomic_DNA"/>
</dbReference>
<keyword evidence="2" id="KW-1185">Reference proteome</keyword>
<accession>E3RWP6</accession>
<dbReference type="OrthoDB" id="10559591at2759"/>
<organism evidence="2">
    <name type="scientific">Pyrenophora teres f. teres (strain 0-1)</name>
    <name type="common">Barley net blotch fungus</name>
    <name type="synonym">Drechslera teres f. teres</name>
    <dbReference type="NCBI Taxonomy" id="861557"/>
    <lineage>
        <taxon>Eukaryota</taxon>
        <taxon>Fungi</taxon>
        <taxon>Dikarya</taxon>
        <taxon>Ascomycota</taxon>
        <taxon>Pezizomycotina</taxon>
        <taxon>Dothideomycetes</taxon>
        <taxon>Pleosporomycetidae</taxon>
        <taxon>Pleosporales</taxon>
        <taxon>Pleosporineae</taxon>
        <taxon>Pleosporaceae</taxon>
        <taxon>Pyrenophora</taxon>
    </lineage>
</organism>
<gene>
    <name evidence="1" type="ORF">PTT_13727</name>
</gene>
<sequence>MEPQILVRILGLHNDAELFEYVEQSATLIRKALLVEQAYDIIEGQRYVALERLYATNIHFQTRLPPPDLSKARSGEDYFFVWAHTPEGKKEVKEWRAFHEPVYTHFTVPPLLRALLTRGTRPHRRWFKKKGKLLTPYQQIVLAYIRRVDQKIDTVWDQAELVMRMYYDCHGVILSDAAMYNISVIIAIRVGKNGGMKALVEELIAEMDPPWMPWL</sequence>
<dbReference type="HOGENOM" id="CLU_1283849_0_0_1"/>
<reference evidence="1 2" key="1">
    <citation type="journal article" date="2010" name="Genome Biol.">
        <title>A first genome assembly of the barley fungal pathogen Pyrenophora teres f. teres.</title>
        <authorList>
            <person name="Ellwood S.R."/>
            <person name="Liu Z."/>
            <person name="Syme R.A."/>
            <person name="Lai Z."/>
            <person name="Hane J.K."/>
            <person name="Keiper F."/>
            <person name="Moffat C.S."/>
            <person name="Oliver R.P."/>
            <person name="Friesen T.L."/>
        </authorList>
    </citation>
    <scope>NUCLEOTIDE SEQUENCE [LARGE SCALE GENOMIC DNA]</scope>
    <source>
        <strain evidence="1 2">0-1</strain>
    </source>
</reference>
<dbReference type="KEGG" id="pte:PTT_13727"/>
<protein>
    <submittedName>
        <fullName evidence="1">Uncharacterized protein</fullName>
    </submittedName>
</protein>
<dbReference type="AlphaFoldDB" id="E3RWP6"/>
<name>E3RWP6_PYRTT</name>
<proteinExistence type="predicted"/>
<evidence type="ECO:0000313" key="1">
    <source>
        <dbReference type="EMBL" id="EFQ89864.1"/>
    </source>
</evidence>
<evidence type="ECO:0000313" key="2">
    <source>
        <dbReference type="Proteomes" id="UP000001067"/>
    </source>
</evidence>
<dbReference type="Proteomes" id="UP000001067">
    <property type="component" value="Unassembled WGS sequence"/>
</dbReference>